<organism evidence="3 4">
    <name type="scientific">Stylosanthes scabra</name>
    <dbReference type="NCBI Taxonomy" id="79078"/>
    <lineage>
        <taxon>Eukaryota</taxon>
        <taxon>Viridiplantae</taxon>
        <taxon>Streptophyta</taxon>
        <taxon>Embryophyta</taxon>
        <taxon>Tracheophyta</taxon>
        <taxon>Spermatophyta</taxon>
        <taxon>Magnoliopsida</taxon>
        <taxon>eudicotyledons</taxon>
        <taxon>Gunneridae</taxon>
        <taxon>Pentapetalae</taxon>
        <taxon>rosids</taxon>
        <taxon>fabids</taxon>
        <taxon>Fabales</taxon>
        <taxon>Fabaceae</taxon>
        <taxon>Papilionoideae</taxon>
        <taxon>50 kb inversion clade</taxon>
        <taxon>dalbergioids sensu lato</taxon>
        <taxon>Dalbergieae</taxon>
        <taxon>Pterocarpus clade</taxon>
        <taxon>Stylosanthes</taxon>
    </lineage>
</organism>
<dbReference type="EMBL" id="JASCZI010181271">
    <property type="protein sequence ID" value="MED6180596.1"/>
    <property type="molecule type" value="Genomic_DNA"/>
</dbReference>
<dbReference type="Proteomes" id="UP001341840">
    <property type="component" value="Unassembled WGS sequence"/>
</dbReference>
<evidence type="ECO:0000256" key="1">
    <source>
        <dbReference type="SAM" id="MobiDB-lite"/>
    </source>
</evidence>
<proteinExistence type="predicted"/>
<evidence type="ECO:0000313" key="3">
    <source>
        <dbReference type="EMBL" id="MED6180596.1"/>
    </source>
</evidence>
<gene>
    <name evidence="3" type="ORF">PIB30_011632</name>
</gene>
<sequence length="288" mass="31961">MGYQSSGSPPRQKGATIKMTLKMILVLVVCAWLVYQIKHSMNKTGEHVLGYGTVLLGRKGLDERVIPDLRDVESVGEVRESSNGRDDHNAEVEHESESQPKESSSRNGHKDSVKAFIERELDHKEHVIDNYQKRPVEDVATGNKKGEEQQQQLKETPNAESDFSAKENDKDIGMQEKVIHRATDAGVTEGMDDVLSFHDENGVPPDVNETKIVAYEENIFKVSKGIRLGKSNAYKVTFGEDKEVGVSLEGQENNATVVEEFNFEAFTHGDTSGIKYNAEIEGGDVKAL</sequence>
<protein>
    <submittedName>
        <fullName evidence="3">Uncharacterized protein</fullName>
    </submittedName>
</protein>
<feature type="compositionally biased region" description="Basic and acidic residues" evidence="1">
    <location>
        <begin position="127"/>
        <end position="137"/>
    </location>
</feature>
<feature type="region of interest" description="Disordered" evidence="1">
    <location>
        <begin position="127"/>
        <end position="169"/>
    </location>
</feature>
<evidence type="ECO:0000256" key="2">
    <source>
        <dbReference type="SAM" id="Phobius"/>
    </source>
</evidence>
<name>A0ABU6W726_9FABA</name>
<comment type="caution">
    <text evidence="3">The sequence shown here is derived from an EMBL/GenBank/DDBJ whole genome shotgun (WGS) entry which is preliminary data.</text>
</comment>
<keyword evidence="4" id="KW-1185">Reference proteome</keyword>
<keyword evidence="2" id="KW-0812">Transmembrane</keyword>
<accession>A0ABU6W726</accession>
<feature type="transmembrane region" description="Helical" evidence="2">
    <location>
        <begin position="15"/>
        <end position="35"/>
    </location>
</feature>
<dbReference type="PANTHER" id="PTHR33700">
    <property type="entry name" value="MYB-LIKE PROTEIN X"/>
    <property type="match status" value="1"/>
</dbReference>
<reference evidence="3 4" key="1">
    <citation type="journal article" date="2023" name="Plants (Basel)">
        <title>Bridging the Gap: Combining Genomics and Transcriptomics Approaches to Understand Stylosanthes scabra, an Orphan Legume from the Brazilian Caatinga.</title>
        <authorList>
            <person name="Ferreira-Neto J.R.C."/>
            <person name="da Silva M.D."/>
            <person name="Binneck E."/>
            <person name="de Melo N.F."/>
            <person name="da Silva R.H."/>
            <person name="de Melo A.L.T.M."/>
            <person name="Pandolfi V."/>
            <person name="Bustamante F.O."/>
            <person name="Brasileiro-Vidal A.C."/>
            <person name="Benko-Iseppon A.M."/>
        </authorList>
    </citation>
    <scope>NUCLEOTIDE SEQUENCE [LARGE SCALE GENOMIC DNA]</scope>
    <source>
        <tissue evidence="3">Leaves</tissue>
    </source>
</reference>
<keyword evidence="2" id="KW-1133">Transmembrane helix</keyword>
<feature type="region of interest" description="Disordered" evidence="1">
    <location>
        <begin position="75"/>
        <end position="110"/>
    </location>
</feature>
<evidence type="ECO:0000313" key="4">
    <source>
        <dbReference type="Proteomes" id="UP001341840"/>
    </source>
</evidence>
<dbReference type="PANTHER" id="PTHR33700:SF4">
    <property type="entry name" value="MYB-LIKE PROTEIN X"/>
    <property type="match status" value="1"/>
</dbReference>
<keyword evidence="2" id="KW-0472">Membrane</keyword>